<gene>
    <name evidence="1" type="ORF">AJ80_04847</name>
</gene>
<keyword evidence="2" id="KW-1185">Reference proteome</keyword>
<sequence>MPDVLNVFERRTKENDVRLTTVEVYRALQNFDIRPGEEDFQMKNASLAIALSSAIMARFRLATNYDMQSLPKESV</sequence>
<accession>A0A2B7Y8L1</accession>
<evidence type="ECO:0000313" key="2">
    <source>
        <dbReference type="Proteomes" id="UP000224634"/>
    </source>
</evidence>
<reference evidence="1 2" key="1">
    <citation type="submission" date="2017-10" db="EMBL/GenBank/DDBJ databases">
        <title>Comparative genomics in systemic dimorphic fungi from Ajellomycetaceae.</title>
        <authorList>
            <person name="Munoz J.F."/>
            <person name="Mcewen J.G."/>
            <person name="Clay O.K."/>
            <person name="Cuomo C.A."/>
        </authorList>
    </citation>
    <scope>NUCLEOTIDE SEQUENCE [LARGE SCALE GENOMIC DNA]</scope>
    <source>
        <strain evidence="1 2">UAMH7299</strain>
    </source>
</reference>
<dbReference type="AlphaFoldDB" id="A0A2B7Y8L1"/>
<dbReference type="EMBL" id="PDNA01000065">
    <property type="protein sequence ID" value="PGH17391.1"/>
    <property type="molecule type" value="Genomic_DNA"/>
</dbReference>
<comment type="caution">
    <text evidence="1">The sequence shown here is derived from an EMBL/GenBank/DDBJ whole genome shotgun (WGS) entry which is preliminary data.</text>
</comment>
<dbReference type="Proteomes" id="UP000224634">
    <property type="component" value="Unassembled WGS sequence"/>
</dbReference>
<name>A0A2B7Y8L1_POLH7</name>
<proteinExistence type="predicted"/>
<organism evidence="1 2">
    <name type="scientific">Polytolypa hystricis (strain UAMH7299)</name>
    <dbReference type="NCBI Taxonomy" id="1447883"/>
    <lineage>
        <taxon>Eukaryota</taxon>
        <taxon>Fungi</taxon>
        <taxon>Dikarya</taxon>
        <taxon>Ascomycota</taxon>
        <taxon>Pezizomycotina</taxon>
        <taxon>Eurotiomycetes</taxon>
        <taxon>Eurotiomycetidae</taxon>
        <taxon>Onygenales</taxon>
        <taxon>Onygenales incertae sedis</taxon>
        <taxon>Polytolypa</taxon>
    </lineage>
</organism>
<protein>
    <submittedName>
        <fullName evidence="1">Uncharacterized protein</fullName>
    </submittedName>
</protein>
<evidence type="ECO:0000313" key="1">
    <source>
        <dbReference type="EMBL" id="PGH17391.1"/>
    </source>
</evidence>